<evidence type="ECO:0000313" key="4">
    <source>
        <dbReference type="EMBL" id="NKG22712.1"/>
    </source>
</evidence>
<dbReference type="Gene3D" id="3.90.650.10">
    <property type="entry name" value="PurM-like C-terminal domain"/>
    <property type="match status" value="1"/>
</dbReference>
<evidence type="ECO:0000313" key="5">
    <source>
        <dbReference type="Proteomes" id="UP000746595"/>
    </source>
</evidence>
<dbReference type="InterPro" id="IPR010918">
    <property type="entry name" value="PurM-like_C_dom"/>
</dbReference>
<sequence>MKSPDTTTLLELYNVPKAEPLTVENLGESGLLARILPRLKAFDPLLGPGDDAALIAAPGGKFVISVDTLVENQDFRLCWPSGFCSSGFDIGWKSAAQNLSDINAMGAHASSAVISLTLPPTTPVAWVEDFADGFSTAVRELGAIRCAIGGGDLGRGGELSVTAAVTGDLATEKPVLRSGAEPGEVVAVNGVLGVAAAGLALLDSPLTYVEWSEEESALVLGQRRPRPPLAAGPAAARAGATAMMDLSDGLLKDAQRMAMASGVAFDLDTAELSLDLERLKRTSERLQIDPLNWVLGGGEDHGLLATFPQSTQLPVGFRVIGRVKAIEVGVMGPAIYLDGKKPDVAKGYDHFAA</sequence>
<feature type="binding site" evidence="1">
    <location>
        <position position="248"/>
    </location>
    <ligand>
        <name>Mg(2+)</name>
        <dbReference type="ChEBI" id="CHEBI:18420"/>
        <label>5</label>
    </ligand>
</feature>
<dbReference type="EMBL" id="JAAWVT010000014">
    <property type="protein sequence ID" value="NKG22712.1"/>
    <property type="molecule type" value="Genomic_DNA"/>
</dbReference>
<name>A0ABX1GBH3_9MICC</name>
<feature type="binding site" evidence="1">
    <location>
        <position position="247"/>
    </location>
    <ligand>
        <name>ATP</name>
        <dbReference type="ChEBI" id="CHEBI:30616"/>
    </ligand>
</feature>
<comment type="pathway">
    <text evidence="1">Cofactor biosynthesis; thiamine diphosphate biosynthesis; thiamine diphosphate from thiamine phosphate: step 1/1.</text>
</comment>
<feature type="binding site" evidence="1">
    <location>
        <position position="51"/>
    </location>
    <ligand>
        <name>Mg(2+)</name>
        <dbReference type="ChEBI" id="CHEBI:18420"/>
        <label>3</label>
    </ligand>
</feature>
<feature type="binding site" evidence="1">
    <location>
        <position position="101"/>
    </location>
    <ligand>
        <name>Mg(2+)</name>
        <dbReference type="ChEBI" id="CHEBI:18420"/>
        <label>4</label>
    </ligand>
</feature>
<feature type="binding site" evidence="1">
    <location>
        <position position="152"/>
    </location>
    <ligand>
        <name>Mg(2+)</name>
        <dbReference type="ChEBI" id="CHEBI:18420"/>
        <label>1</label>
    </ligand>
</feature>
<comment type="caution">
    <text evidence="4">The sequence shown here is derived from an EMBL/GenBank/DDBJ whole genome shotgun (WGS) entry which is preliminary data.</text>
</comment>
<dbReference type="NCBIfam" id="TIGR01379">
    <property type="entry name" value="thiL"/>
    <property type="match status" value="1"/>
</dbReference>
<dbReference type="CDD" id="cd02194">
    <property type="entry name" value="ThiL"/>
    <property type="match status" value="1"/>
</dbReference>
<keyword evidence="1" id="KW-0479">Metal-binding</keyword>
<feature type="binding site" evidence="1">
    <location>
        <position position="65"/>
    </location>
    <ligand>
        <name>Mg(2+)</name>
        <dbReference type="ChEBI" id="CHEBI:18420"/>
        <label>4</label>
    </ligand>
</feature>
<protein>
    <recommendedName>
        <fullName evidence="1">Thiamine-monophosphate kinase</fullName>
        <shortName evidence="1">TMP kinase</shortName>
        <shortName evidence="1">Thiamine-phosphate kinase</shortName>
        <ecNumber evidence="1">2.7.4.16</ecNumber>
    </recommendedName>
</protein>
<dbReference type="Pfam" id="PF02769">
    <property type="entry name" value="AIRS_C"/>
    <property type="match status" value="1"/>
</dbReference>
<comment type="miscellaneous">
    <text evidence="1">Reaction mechanism of ThiL seems to utilize a direct, inline transfer of the gamma-phosphate of ATP to TMP rather than a phosphorylated enzyme intermediate.</text>
</comment>
<dbReference type="Pfam" id="PF00586">
    <property type="entry name" value="AIRS"/>
    <property type="match status" value="1"/>
</dbReference>
<feature type="binding site" evidence="1">
    <location>
        <position position="101"/>
    </location>
    <ligand>
        <name>Mg(2+)</name>
        <dbReference type="ChEBI" id="CHEBI:18420"/>
        <label>2</label>
    </ligand>
</feature>
<dbReference type="GO" id="GO:0009030">
    <property type="term" value="F:thiamine-phosphate kinase activity"/>
    <property type="evidence" value="ECO:0007669"/>
    <property type="project" value="UniProtKB-EC"/>
</dbReference>
<dbReference type="PIRSF" id="PIRSF005303">
    <property type="entry name" value="Thiam_monoph_kin"/>
    <property type="match status" value="1"/>
</dbReference>
<feature type="binding site" evidence="1">
    <location>
        <position position="348"/>
    </location>
    <ligand>
        <name>substrate</name>
    </ligand>
</feature>
<feature type="binding site" evidence="1">
    <location>
        <begin position="151"/>
        <end position="152"/>
    </location>
    <ligand>
        <name>ATP</name>
        <dbReference type="ChEBI" id="CHEBI:30616"/>
    </ligand>
</feature>
<keyword evidence="1 4" id="KW-0808">Transferase</keyword>
<keyword evidence="1" id="KW-0067">ATP-binding</keyword>
<comment type="catalytic activity">
    <reaction evidence="1">
        <text>thiamine phosphate + ATP = thiamine diphosphate + ADP</text>
        <dbReference type="Rhea" id="RHEA:15913"/>
        <dbReference type="ChEBI" id="CHEBI:30616"/>
        <dbReference type="ChEBI" id="CHEBI:37575"/>
        <dbReference type="ChEBI" id="CHEBI:58937"/>
        <dbReference type="ChEBI" id="CHEBI:456216"/>
        <dbReference type="EC" id="2.7.4.16"/>
    </reaction>
</comment>
<proteinExistence type="inferred from homology"/>
<feature type="domain" description="PurM-like N-terminal" evidence="2">
    <location>
        <begin position="49"/>
        <end position="167"/>
    </location>
</feature>
<feature type="domain" description="PurM-like C-terminal" evidence="3">
    <location>
        <begin position="181"/>
        <end position="273"/>
    </location>
</feature>
<dbReference type="Proteomes" id="UP000746595">
    <property type="component" value="Unassembled WGS sequence"/>
</dbReference>
<dbReference type="EC" id="2.7.4.16" evidence="1"/>
<keyword evidence="1" id="KW-0784">Thiamine biosynthesis</keyword>
<feature type="binding site" evidence="1">
    <location>
        <position position="67"/>
    </location>
    <ligand>
        <name>Mg(2+)</name>
        <dbReference type="ChEBI" id="CHEBI:18420"/>
        <label>2</label>
    </ligand>
</feature>
<feature type="binding site" evidence="1">
    <location>
        <position position="177"/>
    </location>
    <ligand>
        <name>ATP</name>
        <dbReference type="ChEBI" id="CHEBI:30616"/>
    </ligand>
</feature>
<evidence type="ECO:0000256" key="1">
    <source>
        <dbReference type="HAMAP-Rule" id="MF_02128"/>
    </source>
</evidence>
<dbReference type="PANTHER" id="PTHR30270">
    <property type="entry name" value="THIAMINE-MONOPHOSPHATE KINASE"/>
    <property type="match status" value="1"/>
</dbReference>
<dbReference type="SUPFAM" id="SSF55326">
    <property type="entry name" value="PurM N-terminal domain-like"/>
    <property type="match status" value="1"/>
</dbReference>
<dbReference type="InterPro" id="IPR036921">
    <property type="entry name" value="PurM-like_N_sf"/>
</dbReference>
<dbReference type="SUPFAM" id="SSF56042">
    <property type="entry name" value="PurM C-terminal domain-like"/>
    <property type="match status" value="1"/>
</dbReference>
<dbReference type="PANTHER" id="PTHR30270:SF0">
    <property type="entry name" value="THIAMINE-MONOPHOSPHATE KINASE"/>
    <property type="match status" value="1"/>
</dbReference>
<gene>
    <name evidence="1 4" type="primary">thiL</name>
    <name evidence="4" type="ORF">HED64_18610</name>
</gene>
<keyword evidence="1" id="KW-0547">Nucleotide-binding</keyword>
<comment type="caution">
    <text evidence="1">Lacks conserved residue(s) required for the propagation of feature annotation.</text>
</comment>
<organism evidence="4 5">
    <name type="scientific">Paeniglutamicibacter terrestris</name>
    <dbReference type="NCBI Taxonomy" id="2723403"/>
    <lineage>
        <taxon>Bacteria</taxon>
        <taxon>Bacillati</taxon>
        <taxon>Actinomycetota</taxon>
        <taxon>Actinomycetes</taxon>
        <taxon>Micrococcales</taxon>
        <taxon>Micrococcaceae</taxon>
        <taxon>Paeniglutamicibacter</taxon>
    </lineage>
</organism>
<comment type="similarity">
    <text evidence="1">Belongs to the thiamine-monophosphate kinase family.</text>
</comment>
<feature type="binding site" evidence="1">
    <location>
        <position position="101"/>
    </location>
    <ligand>
        <name>Mg(2+)</name>
        <dbReference type="ChEBI" id="CHEBI:18420"/>
        <label>3</label>
    </ligand>
</feature>
<feature type="binding site" evidence="1">
    <location>
        <position position="51"/>
    </location>
    <ligand>
        <name>Mg(2+)</name>
        <dbReference type="ChEBI" id="CHEBI:18420"/>
        <label>4</label>
    </ligand>
</feature>
<evidence type="ECO:0000259" key="2">
    <source>
        <dbReference type="Pfam" id="PF00586"/>
    </source>
</evidence>
<feature type="binding site" evidence="1">
    <location>
        <position position="74"/>
    </location>
    <ligand>
        <name>substrate</name>
    </ligand>
</feature>
<dbReference type="InterPro" id="IPR006283">
    <property type="entry name" value="ThiL-like"/>
</dbReference>
<keyword evidence="5" id="KW-1185">Reference proteome</keyword>
<reference evidence="4 5" key="1">
    <citation type="submission" date="2020-04" db="EMBL/GenBank/DDBJ databases">
        <title>Paeniglutamicibacter sp. ANT13_2, a novel actinomycete isolated from sediment in Antarctica.</title>
        <authorList>
            <person name="Sakdapetsiri C."/>
            <person name="Pinyakong O."/>
        </authorList>
    </citation>
    <scope>NUCLEOTIDE SEQUENCE [LARGE SCALE GENOMIC DNA]</scope>
    <source>
        <strain evidence="4 5">ANT13_2</strain>
    </source>
</reference>
<keyword evidence="1" id="KW-0460">Magnesium</keyword>
<dbReference type="Gene3D" id="3.30.1330.10">
    <property type="entry name" value="PurM-like, N-terminal domain"/>
    <property type="match status" value="1"/>
</dbReference>
<evidence type="ECO:0000259" key="3">
    <source>
        <dbReference type="Pfam" id="PF02769"/>
    </source>
</evidence>
<feature type="binding site" evidence="1">
    <location>
        <position position="67"/>
    </location>
    <ligand>
        <name>Mg(2+)</name>
        <dbReference type="ChEBI" id="CHEBI:18420"/>
        <label>1</label>
    </ligand>
</feature>
<keyword evidence="1 4" id="KW-0418">Kinase</keyword>
<comment type="function">
    <text evidence="1">Catalyzes the ATP-dependent phosphorylation of thiamine-monophosphate (TMP) to form thiamine-pyrophosphate (TPP), the active form of vitamin B1.</text>
</comment>
<dbReference type="HAMAP" id="MF_02128">
    <property type="entry name" value="TMP_kinase"/>
    <property type="match status" value="1"/>
</dbReference>
<accession>A0ABX1GBH3</accession>
<feature type="binding site" evidence="1">
    <location>
        <position position="245"/>
    </location>
    <ligand>
        <name>Mg(2+)</name>
        <dbReference type="ChEBI" id="CHEBI:18420"/>
        <label>3</label>
    </ligand>
</feature>
<dbReference type="InterPro" id="IPR016188">
    <property type="entry name" value="PurM-like_N"/>
</dbReference>
<dbReference type="InterPro" id="IPR036676">
    <property type="entry name" value="PurM-like_C_sf"/>
</dbReference>
<feature type="binding site" evidence="1">
    <location>
        <position position="299"/>
    </location>
    <ligand>
        <name>substrate</name>
    </ligand>
</feature>